<gene>
    <name evidence="9" type="ORF">K8U91_07800</name>
</gene>
<evidence type="ECO:0000256" key="2">
    <source>
        <dbReference type="ARBA" id="ARBA00022679"/>
    </source>
</evidence>
<feature type="domain" description="Carbohydrate kinase FGGY C-terminal" evidence="8">
    <location>
        <begin position="256"/>
        <end position="446"/>
    </location>
</feature>
<evidence type="ECO:0000256" key="6">
    <source>
        <dbReference type="ARBA" id="ARBA00023308"/>
    </source>
</evidence>
<keyword evidence="2" id="KW-0808">Transferase</keyword>
<sequence length="476" mass="51858">MSTLYFVAFDLGATSGRSILGALTADGKLTTKELTRFPNQMMPLNGHLHWNIYSLFEELKRGLREVARLGIAPTSIGIDTWGVDYVCLAADGSIIGLPYTYRDSQTIGASDRFFNKVISATQLYGSTGIQHLDFNTVFQLNEHRNDFSHLNAAKFVFLPDALAYMLTGNIVTEYTIASTGALIDAYKQDLDNRILEKLGLDTSRFGKLVMPGLVVGNLKAEIAEETGLETVPVVAVAGHDTASAVAAIPALDRNFAYLSSGTWSLMGIETDAPVINETTERHNITNEGGVEGTIRLLKNITGMWIVEQCLKQWKSEGKDYSYPEMVALAQCSKAVCTLDPDVPDFVAPANMVAAIDEYCRATEQAVPATHGEYIRSVFESLARKYAKTLDVFRGLSEYPIERLHVIGGGSRNAFLNQLTADACGIPVIAGPAEATALGNIMIQAIASGSVKNLTEMRKVIADNIETETYYPKNKQS</sequence>
<dbReference type="CDD" id="cd07771">
    <property type="entry name" value="ASKHA_NBD_FGGY_RhaB-like"/>
    <property type="match status" value="1"/>
</dbReference>
<dbReference type="GO" id="GO:0008993">
    <property type="term" value="F:rhamnulokinase activity"/>
    <property type="evidence" value="ECO:0007669"/>
    <property type="project" value="InterPro"/>
</dbReference>
<evidence type="ECO:0000256" key="1">
    <source>
        <dbReference type="ARBA" id="ARBA00009156"/>
    </source>
</evidence>
<reference evidence="9" key="2">
    <citation type="submission" date="2021-09" db="EMBL/GenBank/DDBJ databases">
        <authorList>
            <person name="Gilroy R."/>
        </authorList>
    </citation>
    <scope>NUCLEOTIDE SEQUENCE</scope>
    <source>
        <strain evidence="9">CHK121-7720</strain>
    </source>
</reference>
<protein>
    <submittedName>
        <fullName evidence="9">Rhamnulokinase</fullName>
    </submittedName>
</protein>
<dbReference type="SUPFAM" id="SSF53067">
    <property type="entry name" value="Actin-like ATPase domain"/>
    <property type="match status" value="2"/>
</dbReference>
<dbReference type="RefSeq" id="WP_273306420.1">
    <property type="nucleotide sequence ID" value="NZ_DYUD01000023.1"/>
</dbReference>
<name>A0A921MRS1_9BACT</name>
<comment type="similarity">
    <text evidence="1">Belongs to the FGGY kinase family.</text>
</comment>
<dbReference type="InterPro" id="IPR050406">
    <property type="entry name" value="FGGY_Carb_Kinase"/>
</dbReference>
<keyword evidence="3" id="KW-0547">Nucleotide-binding</keyword>
<comment type="caution">
    <text evidence="9">The sequence shown here is derived from an EMBL/GenBank/DDBJ whole genome shotgun (WGS) entry which is preliminary data.</text>
</comment>
<organism evidence="9 10">
    <name type="scientific">Barnesiella viscericola</name>
    <dbReference type="NCBI Taxonomy" id="397865"/>
    <lineage>
        <taxon>Bacteria</taxon>
        <taxon>Pseudomonadati</taxon>
        <taxon>Bacteroidota</taxon>
        <taxon>Bacteroidia</taxon>
        <taxon>Bacteroidales</taxon>
        <taxon>Barnesiellaceae</taxon>
        <taxon>Barnesiella</taxon>
    </lineage>
</organism>
<reference evidence="9" key="1">
    <citation type="journal article" date="2021" name="PeerJ">
        <title>Extensive microbial diversity within the chicken gut microbiome revealed by metagenomics and culture.</title>
        <authorList>
            <person name="Gilroy R."/>
            <person name="Ravi A."/>
            <person name="Getino M."/>
            <person name="Pursley I."/>
            <person name="Horton D.L."/>
            <person name="Alikhan N.F."/>
            <person name="Baker D."/>
            <person name="Gharbi K."/>
            <person name="Hall N."/>
            <person name="Watson M."/>
            <person name="Adriaenssens E.M."/>
            <person name="Foster-Nyarko E."/>
            <person name="Jarju S."/>
            <person name="Secka A."/>
            <person name="Antonio M."/>
            <person name="Oren A."/>
            <person name="Chaudhuri R.R."/>
            <person name="La Ragione R."/>
            <person name="Hildebrand F."/>
            <person name="Pallen M.J."/>
        </authorList>
    </citation>
    <scope>NUCLEOTIDE SEQUENCE</scope>
    <source>
        <strain evidence="9">CHK121-7720</strain>
    </source>
</reference>
<evidence type="ECO:0000256" key="4">
    <source>
        <dbReference type="ARBA" id="ARBA00022777"/>
    </source>
</evidence>
<evidence type="ECO:0000256" key="3">
    <source>
        <dbReference type="ARBA" id="ARBA00022741"/>
    </source>
</evidence>
<proteinExistence type="inferred from homology"/>
<dbReference type="EMBL" id="DYUD01000023">
    <property type="protein sequence ID" value="HJG89355.1"/>
    <property type="molecule type" value="Genomic_DNA"/>
</dbReference>
<evidence type="ECO:0000313" key="9">
    <source>
        <dbReference type="EMBL" id="HJG89355.1"/>
    </source>
</evidence>
<evidence type="ECO:0000256" key="5">
    <source>
        <dbReference type="ARBA" id="ARBA00022840"/>
    </source>
</evidence>
<feature type="domain" description="Carbohydrate kinase FGGY N-terminal" evidence="7">
    <location>
        <begin position="5"/>
        <end position="245"/>
    </location>
</feature>
<dbReference type="PANTHER" id="PTHR43095">
    <property type="entry name" value="SUGAR KINASE"/>
    <property type="match status" value="1"/>
</dbReference>
<dbReference type="InterPro" id="IPR043129">
    <property type="entry name" value="ATPase_NBD"/>
</dbReference>
<dbReference type="Gene3D" id="3.30.420.40">
    <property type="match status" value="2"/>
</dbReference>
<evidence type="ECO:0000313" key="10">
    <source>
        <dbReference type="Proteomes" id="UP000757103"/>
    </source>
</evidence>
<evidence type="ECO:0000259" key="8">
    <source>
        <dbReference type="Pfam" id="PF02782"/>
    </source>
</evidence>
<evidence type="ECO:0000259" key="7">
    <source>
        <dbReference type="Pfam" id="PF00370"/>
    </source>
</evidence>
<dbReference type="Proteomes" id="UP000757103">
    <property type="component" value="Unassembled WGS sequence"/>
</dbReference>
<dbReference type="InterPro" id="IPR013449">
    <property type="entry name" value="Rhamnulokinase"/>
</dbReference>
<dbReference type="GO" id="GO:0005524">
    <property type="term" value="F:ATP binding"/>
    <property type="evidence" value="ECO:0007669"/>
    <property type="project" value="UniProtKB-KW"/>
</dbReference>
<dbReference type="GO" id="GO:0019301">
    <property type="term" value="P:rhamnose catabolic process"/>
    <property type="evidence" value="ECO:0007669"/>
    <property type="project" value="InterPro"/>
</dbReference>
<dbReference type="AlphaFoldDB" id="A0A921MRS1"/>
<keyword evidence="5" id="KW-0067">ATP-binding</keyword>
<dbReference type="Pfam" id="PF02782">
    <property type="entry name" value="FGGY_C"/>
    <property type="match status" value="1"/>
</dbReference>
<accession>A0A921MRS1</accession>
<dbReference type="InterPro" id="IPR018485">
    <property type="entry name" value="FGGY_C"/>
</dbReference>
<dbReference type="Pfam" id="PF00370">
    <property type="entry name" value="FGGY_N"/>
    <property type="match status" value="1"/>
</dbReference>
<keyword evidence="4" id="KW-0418">Kinase</keyword>
<dbReference type="InterPro" id="IPR018484">
    <property type="entry name" value="FGGY_N"/>
</dbReference>
<keyword evidence="6" id="KW-0684">Rhamnose metabolism</keyword>